<feature type="disulfide bond" evidence="17">
    <location>
        <begin position="158"/>
        <end position="168"/>
    </location>
</feature>
<dbReference type="PROSITE" id="PS50923">
    <property type="entry name" value="SUSHI"/>
    <property type="match status" value="5"/>
</dbReference>
<evidence type="ECO:0000256" key="1">
    <source>
        <dbReference type="ARBA" id="ARBA00004251"/>
    </source>
</evidence>
<dbReference type="InterPro" id="IPR016187">
    <property type="entry name" value="CTDL_fold"/>
</dbReference>
<protein>
    <recommendedName>
        <fullName evidence="25">Selectin E</fullName>
    </recommendedName>
</protein>
<comment type="similarity">
    <text evidence="2">Belongs to the selectin/LECAM family.</text>
</comment>
<dbReference type="InterPro" id="IPR033991">
    <property type="entry name" value="Selectin_CTLD"/>
</dbReference>
<evidence type="ECO:0000313" key="24">
    <source>
        <dbReference type="Proteomes" id="UP001557470"/>
    </source>
</evidence>
<dbReference type="PROSITE" id="PS01186">
    <property type="entry name" value="EGF_2"/>
    <property type="match status" value="1"/>
</dbReference>
<dbReference type="InterPro" id="IPR035976">
    <property type="entry name" value="Sushi/SCR/CCP_sf"/>
</dbReference>
<evidence type="ECO:0000256" key="12">
    <source>
        <dbReference type="ARBA" id="ARBA00022889"/>
    </source>
</evidence>
<dbReference type="SMART" id="SM00034">
    <property type="entry name" value="CLECT"/>
    <property type="match status" value="1"/>
</dbReference>
<dbReference type="GO" id="GO:0030246">
    <property type="term" value="F:carbohydrate binding"/>
    <property type="evidence" value="ECO:0007669"/>
    <property type="project" value="UniProtKB-KW"/>
</dbReference>
<dbReference type="PANTHER" id="PTHR19325:SF560">
    <property type="entry name" value="SUSHI, VON WILLEBRAND FACTOR TYPE A, EGF AND PENTRAXIN DOMAIN-CONTAINING PROTEIN 1"/>
    <property type="match status" value="1"/>
</dbReference>
<keyword evidence="7" id="KW-0479">Metal-binding</keyword>
<dbReference type="Gene3D" id="2.10.70.10">
    <property type="entry name" value="Complement Module, domain 1"/>
    <property type="match status" value="6"/>
</dbReference>
<dbReference type="Pfam" id="PF00059">
    <property type="entry name" value="Lectin_C"/>
    <property type="match status" value="1"/>
</dbReference>
<feature type="disulfide bond" evidence="18">
    <location>
        <begin position="469"/>
        <end position="496"/>
    </location>
</feature>
<evidence type="ECO:0008006" key="25">
    <source>
        <dbReference type="Google" id="ProtNLM"/>
    </source>
</evidence>
<dbReference type="SUPFAM" id="SSF57535">
    <property type="entry name" value="Complement control module/SCR domain"/>
    <property type="match status" value="6"/>
</dbReference>
<gene>
    <name evidence="23" type="ORF">UPYG_G00033780</name>
</gene>
<dbReference type="FunFam" id="3.10.100.10:FF:000007">
    <property type="entry name" value="L-selectin"/>
    <property type="match status" value="1"/>
</dbReference>
<evidence type="ECO:0000256" key="11">
    <source>
        <dbReference type="ARBA" id="ARBA00022837"/>
    </source>
</evidence>
<comment type="subcellular location">
    <subcellularLocation>
        <location evidence="1">Cell membrane</location>
        <topology evidence="1">Single-pass type I membrane protein</topology>
    </subcellularLocation>
</comment>
<evidence type="ECO:0000256" key="17">
    <source>
        <dbReference type="PROSITE-ProRule" id="PRU00076"/>
    </source>
</evidence>
<feature type="disulfide bond" evidence="18">
    <location>
        <begin position="288"/>
        <end position="315"/>
    </location>
</feature>
<dbReference type="PANTHER" id="PTHR19325">
    <property type="entry name" value="COMPLEMENT COMPONENT-RELATED SUSHI DOMAIN-CONTAINING"/>
    <property type="match status" value="1"/>
</dbReference>
<dbReference type="PROSITE" id="PS50026">
    <property type="entry name" value="EGF_3"/>
    <property type="match status" value="1"/>
</dbReference>
<dbReference type="SUPFAM" id="SSF57196">
    <property type="entry name" value="EGF/Laminin"/>
    <property type="match status" value="1"/>
</dbReference>
<feature type="disulfide bond" evidence="17">
    <location>
        <begin position="179"/>
        <end position="188"/>
    </location>
</feature>
<dbReference type="GO" id="GO:0005886">
    <property type="term" value="C:plasma membrane"/>
    <property type="evidence" value="ECO:0007669"/>
    <property type="project" value="UniProtKB-SubCell"/>
</dbReference>
<keyword evidence="11" id="KW-0106">Calcium</keyword>
<feature type="disulfide bond" evidence="18">
    <location>
        <begin position="226"/>
        <end position="253"/>
    </location>
</feature>
<dbReference type="InterPro" id="IPR050350">
    <property type="entry name" value="Compl-Cell_Adhes-Reg"/>
</dbReference>
<dbReference type="CDD" id="cd00054">
    <property type="entry name" value="EGF_CA"/>
    <property type="match status" value="1"/>
</dbReference>
<feature type="chain" id="PRO_5044894526" description="Selectin E" evidence="19">
    <location>
        <begin position="37"/>
        <end position="588"/>
    </location>
</feature>
<feature type="domain" description="EGF-like" evidence="20">
    <location>
        <begin position="154"/>
        <end position="189"/>
    </location>
</feature>
<evidence type="ECO:0000256" key="4">
    <source>
        <dbReference type="ARBA" id="ARBA00022536"/>
    </source>
</evidence>
<evidence type="ECO:0000259" key="20">
    <source>
        <dbReference type="PROSITE" id="PS50026"/>
    </source>
</evidence>
<dbReference type="CDD" id="cd03592">
    <property type="entry name" value="CLECT_selectins_like"/>
    <property type="match status" value="1"/>
</dbReference>
<reference evidence="23 24" key="1">
    <citation type="submission" date="2024-06" db="EMBL/GenBank/DDBJ databases">
        <authorList>
            <person name="Pan Q."/>
            <person name="Wen M."/>
            <person name="Jouanno E."/>
            <person name="Zahm M."/>
            <person name="Klopp C."/>
            <person name="Cabau C."/>
            <person name="Louis A."/>
            <person name="Berthelot C."/>
            <person name="Parey E."/>
            <person name="Roest Crollius H."/>
            <person name="Montfort J."/>
            <person name="Robinson-Rechavi M."/>
            <person name="Bouchez O."/>
            <person name="Lampietro C."/>
            <person name="Lopez Roques C."/>
            <person name="Donnadieu C."/>
            <person name="Postlethwait J."/>
            <person name="Bobe J."/>
            <person name="Verreycken H."/>
            <person name="Guiguen Y."/>
        </authorList>
    </citation>
    <scope>NUCLEOTIDE SEQUENCE [LARGE SCALE GENOMIC DNA]</scope>
    <source>
        <strain evidence="23">Up_M1</strain>
        <tissue evidence="23">Testis</tissue>
    </source>
</reference>
<evidence type="ECO:0000256" key="13">
    <source>
        <dbReference type="ARBA" id="ARBA00022989"/>
    </source>
</evidence>
<proteinExistence type="inferred from homology"/>
<feature type="domain" description="Sushi" evidence="22">
    <location>
        <begin position="377"/>
        <end position="438"/>
    </location>
</feature>
<organism evidence="23 24">
    <name type="scientific">Umbra pygmaea</name>
    <name type="common">Eastern mudminnow</name>
    <dbReference type="NCBI Taxonomy" id="75934"/>
    <lineage>
        <taxon>Eukaryota</taxon>
        <taxon>Metazoa</taxon>
        <taxon>Chordata</taxon>
        <taxon>Craniata</taxon>
        <taxon>Vertebrata</taxon>
        <taxon>Euteleostomi</taxon>
        <taxon>Actinopterygii</taxon>
        <taxon>Neopterygii</taxon>
        <taxon>Teleostei</taxon>
        <taxon>Protacanthopterygii</taxon>
        <taxon>Esociformes</taxon>
        <taxon>Umbridae</taxon>
        <taxon>Umbra</taxon>
    </lineage>
</organism>
<accession>A0ABD0XNC7</accession>
<feature type="domain" description="Sushi" evidence="22">
    <location>
        <begin position="260"/>
        <end position="317"/>
    </location>
</feature>
<dbReference type="PRINTS" id="PR00343">
    <property type="entry name" value="SELECTIN"/>
</dbReference>
<feature type="domain" description="C-type lectin" evidence="21">
    <location>
        <begin position="34"/>
        <end position="154"/>
    </location>
</feature>
<dbReference type="GO" id="GO:0007155">
    <property type="term" value="P:cell adhesion"/>
    <property type="evidence" value="ECO:0007669"/>
    <property type="project" value="UniProtKB-KW"/>
</dbReference>
<feature type="disulfide bond" evidence="18">
    <location>
        <begin position="347"/>
        <end position="374"/>
    </location>
</feature>
<keyword evidence="13" id="KW-1133">Transmembrane helix</keyword>
<evidence type="ECO:0000256" key="3">
    <source>
        <dbReference type="ARBA" id="ARBA00022475"/>
    </source>
</evidence>
<keyword evidence="8 19" id="KW-0732">Signal</keyword>
<dbReference type="InterPro" id="IPR000742">
    <property type="entry name" value="EGF"/>
</dbReference>
<dbReference type="PROSITE" id="PS00022">
    <property type="entry name" value="EGF_1"/>
    <property type="match status" value="1"/>
</dbReference>
<dbReference type="InterPro" id="IPR018378">
    <property type="entry name" value="C-type_lectin_CS"/>
</dbReference>
<evidence type="ECO:0000259" key="22">
    <source>
        <dbReference type="PROSITE" id="PS50923"/>
    </source>
</evidence>
<evidence type="ECO:0000256" key="8">
    <source>
        <dbReference type="ARBA" id="ARBA00022729"/>
    </source>
</evidence>
<dbReference type="EMBL" id="JAGEUA010000001">
    <property type="protein sequence ID" value="KAL1022888.1"/>
    <property type="molecule type" value="Genomic_DNA"/>
</dbReference>
<dbReference type="Gene3D" id="3.10.100.10">
    <property type="entry name" value="Mannose-Binding Protein A, subunit A"/>
    <property type="match status" value="1"/>
</dbReference>
<keyword evidence="10" id="KW-0677">Repeat</keyword>
<dbReference type="SMART" id="SM00032">
    <property type="entry name" value="CCP"/>
    <property type="match status" value="6"/>
</dbReference>
<evidence type="ECO:0000256" key="19">
    <source>
        <dbReference type="SAM" id="SignalP"/>
    </source>
</evidence>
<dbReference type="SUPFAM" id="SSF56436">
    <property type="entry name" value="C-type lectin-like"/>
    <property type="match status" value="1"/>
</dbReference>
<evidence type="ECO:0000256" key="16">
    <source>
        <dbReference type="ARBA" id="ARBA00023180"/>
    </source>
</evidence>
<feature type="domain" description="Sushi" evidence="22">
    <location>
        <begin position="439"/>
        <end position="498"/>
    </location>
</feature>
<feature type="domain" description="Sushi" evidence="22">
    <location>
        <begin position="192"/>
        <end position="255"/>
    </location>
</feature>
<keyword evidence="4 17" id="KW-0245">EGF-like domain</keyword>
<evidence type="ECO:0000256" key="18">
    <source>
        <dbReference type="PROSITE-ProRule" id="PRU00302"/>
    </source>
</evidence>
<comment type="caution">
    <text evidence="17">Lacks conserved residue(s) required for the propagation of feature annotation.</text>
</comment>
<feature type="signal peptide" evidence="19">
    <location>
        <begin position="1"/>
        <end position="36"/>
    </location>
</feature>
<evidence type="ECO:0000259" key="21">
    <source>
        <dbReference type="PROSITE" id="PS50041"/>
    </source>
</evidence>
<keyword evidence="15 17" id="KW-1015">Disulfide bond</keyword>
<evidence type="ECO:0000256" key="5">
    <source>
        <dbReference type="ARBA" id="ARBA00022659"/>
    </source>
</evidence>
<feature type="domain" description="Sushi" evidence="22">
    <location>
        <begin position="318"/>
        <end position="376"/>
    </location>
</feature>
<dbReference type="AlphaFoldDB" id="A0ABD0XNC7"/>
<keyword evidence="12" id="KW-0130">Cell adhesion</keyword>
<feature type="disulfide bond" evidence="18">
    <location>
        <begin position="409"/>
        <end position="436"/>
    </location>
</feature>
<evidence type="ECO:0000313" key="23">
    <source>
        <dbReference type="EMBL" id="KAL1022888.1"/>
    </source>
</evidence>
<evidence type="ECO:0000256" key="9">
    <source>
        <dbReference type="ARBA" id="ARBA00022734"/>
    </source>
</evidence>
<keyword evidence="24" id="KW-1185">Reference proteome</keyword>
<dbReference type="Pfam" id="PF00084">
    <property type="entry name" value="Sushi"/>
    <property type="match status" value="6"/>
</dbReference>
<keyword evidence="5 18" id="KW-0768">Sushi</keyword>
<comment type="caution">
    <text evidence="23">The sequence shown here is derived from an EMBL/GenBank/DDBJ whole genome shotgun (WGS) entry which is preliminary data.</text>
</comment>
<evidence type="ECO:0000256" key="7">
    <source>
        <dbReference type="ARBA" id="ARBA00022723"/>
    </source>
</evidence>
<keyword evidence="14" id="KW-0472">Membrane</keyword>
<evidence type="ECO:0000256" key="2">
    <source>
        <dbReference type="ARBA" id="ARBA00007360"/>
    </source>
</evidence>
<dbReference type="InterPro" id="IPR001304">
    <property type="entry name" value="C-type_lectin-like"/>
</dbReference>
<evidence type="ECO:0000256" key="14">
    <source>
        <dbReference type="ARBA" id="ARBA00023136"/>
    </source>
</evidence>
<keyword evidence="9" id="KW-0430">Lectin</keyword>
<keyword evidence="6" id="KW-0812">Transmembrane</keyword>
<dbReference type="Proteomes" id="UP001557470">
    <property type="component" value="Unassembled WGS sequence"/>
</dbReference>
<evidence type="ECO:0000256" key="10">
    <source>
        <dbReference type="ARBA" id="ARBA00022737"/>
    </source>
</evidence>
<dbReference type="GO" id="GO:0046872">
    <property type="term" value="F:metal ion binding"/>
    <property type="evidence" value="ECO:0007669"/>
    <property type="project" value="UniProtKB-KW"/>
</dbReference>
<dbReference type="CDD" id="cd00033">
    <property type="entry name" value="CCP"/>
    <property type="match status" value="6"/>
</dbReference>
<dbReference type="PROSITE" id="PS50041">
    <property type="entry name" value="C_TYPE_LECTIN_2"/>
    <property type="match status" value="1"/>
</dbReference>
<keyword evidence="3" id="KW-1003">Cell membrane</keyword>
<dbReference type="InterPro" id="IPR002396">
    <property type="entry name" value="Selectin_superfamily"/>
</dbReference>
<evidence type="ECO:0000256" key="6">
    <source>
        <dbReference type="ARBA" id="ARBA00022692"/>
    </source>
</evidence>
<name>A0ABD0XNC7_UMBPY</name>
<dbReference type="FunFam" id="2.10.70.10:FF:000001">
    <property type="entry name" value="Selectin P"/>
    <property type="match status" value="3"/>
</dbReference>
<keyword evidence="16" id="KW-0325">Glycoprotein</keyword>
<dbReference type="PROSITE" id="PS00615">
    <property type="entry name" value="C_TYPE_LECTIN_1"/>
    <property type="match status" value="1"/>
</dbReference>
<sequence length="588" mass="65094">MDICVKLLQHGVRPSSLSVHLILLHSILSMWTGAEGWTYHSSNETMTWDDARKWCLEHYTDMVAIQNHEEISYLKNYLPKKSKYYWIGIRKVDNVWTWVGTKKALTEEAKNWAMNEPNNKGKNQDCVEMYIQRLIDDGKWNDESCAKHKIALCYTASCHNDSCYHGECVETINNHTCKCSEGFYGDKCEHAVECRMEEVTVPDKASVSCSHPNGNFSFDSTCQYSCEEGYRLSNSGNMKCTASKSWSEQPPTCELVRCTELCEPGRGKMACSHPLGSFSFLSTCEFICDEGYEISSSPVLRCGASGQWNSSHPQCVAVSCPSLQQPQHGDMNCGEDFTYGSSCSFSCSEGYHLQGAIQVNCTSAAKWSEDIPHCEAIRCLEPEERPNLSTECSHAPDALLPNSTCAFRCAAGFHLQGSPSTQCTEMGQWSTDIPTCTVIQCAPAVAPLGGQVICTDPSHSWGSICTFSCNEGFDHKGALTMECSGQGEWSTDTPTCTAIKCRSPVAPLEGRVSCTDPSHSWGSICTFSCNEGFTTRGSNHGVFRTRRVEHRHSHVHSYQVPLSCSTSGGPSQLYRPLPFLGLHLHLQL</sequence>
<dbReference type="InterPro" id="IPR016186">
    <property type="entry name" value="C-type_lectin-like/link_sf"/>
</dbReference>
<evidence type="ECO:0000256" key="15">
    <source>
        <dbReference type="ARBA" id="ARBA00023157"/>
    </source>
</evidence>
<dbReference type="InterPro" id="IPR000436">
    <property type="entry name" value="Sushi_SCR_CCP_dom"/>
</dbReference>